<dbReference type="PANTHER" id="PTHR47718">
    <property type="entry name" value="OS01G0519700 PROTEIN"/>
    <property type="match status" value="1"/>
</dbReference>
<feature type="domain" description="FAR1" evidence="2">
    <location>
        <begin position="70"/>
        <end position="157"/>
    </location>
</feature>
<sequence>MPFSDRQRSTIRSWVSAIVLSFAVAESTGSRDILPPPFLAASIPCLGFTEASESELFDRKVKSDEEAYELYNSYAFKHSFGIRKDKLNRREDKVTIRQRFFVCSFAGFKQEKKPGEEPKVYQKRNFCTGCKAHIQFDVDKNYGLFVVVNHTMDHNHSRVPVSKRHLIRSHRKVTEEQIAMLSSLTESSIPVADAVRVLKHQACGEANLSFLCSDAYGALSAHKKMKFDGSRVIGMQPPLYEYHVGHPKKDLLMHQLSRLIVCNYFGEVGLLCKHSLCVLHLNNVTYILKRYICKRWTKGAMCTRVDDNVVAEKGVTPSSVWRLHFIRTFIGLVDRAQNDLAARTTIEEAITECSNRINLLQLKDKDEPCSSTTNQHEVAPDNGEGNLVEPQNFEEEVLEKEDIVEEEPAFDVEVKDPIQKRKKGQKNTRLKSTQEKICNKLKGQKIKSWNKKSTKGV</sequence>
<feature type="compositionally biased region" description="Basic residues" evidence="1">
    <location>
        <begin position="420"/>
        <end position="429"/>
    </location>
</feature>
<reference evidence="3" key="1">
    <citation type="journal article" date="2017" name="Nature">
        <title>The genome of Chenopodium quinoa.</title>
        <authorList>
            <person name="Jarvis D.E."/>
            <person name="Ho Y.S."/>
            <person name="Lightfoot D.J."/>
            <person name="Schmoeckel S.M."/>
            <person name="Li B."/>
            <person name="Borm T.J.A."/>
            <person name="Ohyanagi H."/>
            <person name="Mineta K."/>
            <person name="Michell C.T."/>
            <person name="Saber N."/>
            <person name="Kharbatia N.M."/>
            <person name="Rupper R.R."/>
            <person name="Sharp A.R."/>
            <person name="Dally N."/>
            <person name="Boughton B.A."/>
            <person name="Woo Y.H."/>
            <person name="Gao G."/>
            <person name="Schijlen E.G.W.M."/>
            <person name="Guo X."/>
            <person name="Momin A.A."/>
            <person name="Negrao S."/>
            <person name="Al-Babili S."/>
            <person name="Gehring C."/>
            <person name="Roessner U."/>
            <person name="Jung C."/>
            <person name="Murphy K."/>
            <person name="Arold S.T."/>
            <person name="Gojobori T."/>
            <person name="van der Linden C.G."/>
            <person name="van Loo E.N."/>
            <person name="Jellen E.N."/>
            <person name="Maughan P.J."/>
            <person name="Tester M."/>
        </authorList>
    </citation>
    <scope>NUCLEOTIDE SEQUENCE [LARGE SCALE GENOMIC DNA]</scope>
    <source>
        <strain evidence="3">cv. PI 614886</strain>
    </source>
</reference>
<evidence type="ECO:0000313" key="3">
    <source>
        <dbReference type="EnsemblPlants" id="AUR62039343-RA:cds"/>
    </source>
</evidence>
<dbReference type="Gramene" id="AUR62039343-RA">
    <property type="protein sequence ID" value="AUR62039343-RA:cds"/>
    <property type="gene ID" value="AUR62039343"/>
</dbReference>
<reference evidence="3" key="2">
    <citation type="submission" date="2021-03" db="UniProtKB">
        <authorList>
            <consortium name="EnsemblPlants"/>
        </authorList>
    </citation>
    <scope>IDENTIFICATION</scope>
</reference>
<feature type="region of interest" description="Disordered" evidence="1">
    <location>
        <begin position="368"/>
        <end position="388"/>
    </location>
</feature>
<evidence type="ECO:0000313" key="4">
    <source>
        <dbReference type="Proteomes" id="UP000596660"/>
    </source>
</evidence>
<evidence type="ECO:0000256" key="1">
    <source>
        <dbReference type="SAM" id="MobiDB-lite"/>
    </source>
</evidence>
<keyword evidence="4" id="KW-1185">Reference proteome</keyword>
<dbReference type="AlphaFoldDB" id="A0A803N2J0"/>
<feature type="region of interest" description="Disordered" evidence="1">
    <location>
        <begin position="409"/>
        <end position="434"/>
    </location>
</feature>
<dbReference type="Pfam" id="PF03101">
    <property type="entry name" value="FAR1"/>
    <property type="match status" value="1"/>
</dbReference>
<dbReference type="Proteomes" id="UP000596660">
    <property type="component" value="Unplaced"/>
</dbReference>
<evidence type="ECO:0000259" key="2">
    <source>
        <dbReference type="Pfam" id="PF03101"/>
    </source>
</evidence>
<dbReference type="EnsemblPlants" id="AUR62039343-RA">
    <property type="protein sequence ID" value="AUR62039343-RA:cds"/>
    <property type="gene ID" value="AUR62039343"/>
</dbReference>
<dbReference type="PANTHER" id="PTHR47718:SF17">
    <property type="entry name" value="PROTEIN FAR1-RELATED SEQUENCE 5-LIKE"/>
    <property type="match status" value="1"/>
</dbReference>
<protein>
    <recommendedName>
        <fullName evidence="2">FAR1 domain-containing protein</fullName>
    </recommendedName>
</protein>
<organism evidence="3 4">
    <name type="scientific">Chenopodium quinoa</name>
    <name type="common">Quinoa</name>
    <dbReference type="NCBI Taxonomy" id="63459"/>
    <lineage>
        <taxon>Eukaryota</taxon>
        <taxon>Viridiplantae</taxon>
        <taxon>Streptophyta</taxon>
        <taxon>Embryophyta</taxon>
        <taxon>Tracheophyta</taxon>
        <taxon>Spermatophyta</taxon>
        <taxon>Magnoliopsida</taxon>
        <taxon>eudicotyledons</taxon>
        <taxon>Gunneridae</taxon>
        <taxon>Pentapetalae</taxon>
        <taxon>Caryophyllales</taxon>
        <taxon>Chenopodiaceae</taxon>
        <taxon>Chenopodioideae</taxon>
        <taxon>Atripliceae</taxon>
        <taxon>Chenopodium</taxon>
    </lineage>
</organism>
<dbReference type="InterPro" id="IPR004330">
    <property type="entry name" value="FAR1_DNA_bnd_dom"/>
</dbReference>
<name>A0A803N2J0_CHEQI</name>
<accession>A0A803N2J0</accession>
<proteinExistence type="predicted"/>